<evidence type="ECO:0000256" key="3">
    <source>
        <dbReference type="ARBA" id="ARBA00012411"/>
    </source>
</evidence>
<keyword evidence="7 12" id="KW-0547">Nucleotide-binding</keyword>
<dbReference type="InterPro" id="IPR008352">
    <property type="entry name" value="MAPK_HOG-like"/>
</dbReference>
<evidence type="ECO:0000256" key="7">
    <source>
        <dbReference type="ARBA" id="ARBA00022741"/>
    </source>
</evidence>
<dbReference type="eggNOG" id="KOG0660">
    <property type="taxonomic scope" value="Eukaryota"/>
</dbReference>
<evidence type="ECO:0000313" key="15">
    <source>
        <dbReference type="Proteomes" id="UP000007798"/>
    </source>
</evidence>
<organism evidence="14 15">
    <name type="scientific">Drosophila willistoni</name>
    <name type="common">Fruit fly</name>
    <dbReference type="NCBI Taxonomy" id="7260"/>
    <lineage>
        <taxon>Eukaryota</taxon>
        <taxon>Metazoa</taxon>
        <taxon>Ecdysozoa</taxon>
        <taxon>Arthropoda</taxon>
        <taxon>Hexapoda</taxon>
        <taxon>Insecta</taxon>
        <taxon>Pterygota</taxon>
        <taxon>Neoptera</taxon>
        <taxon>Endopterygota</taxon>
        <taxon>Diptera</taxon>
        <taxon>Brachycera</taxon>
        <taxon>Muscomorpha</taxon>
        <taxon>Ephydroidea</taxon>
        <taxon>Drosophilidae</taxon>
        <taxon>Drosophila</taxon>
        <taxon>Sophophora</taxon>
    </lineage>
</organism>
<dbReference type="OMA" id="MTECIVT"/>
<dbReference type="PANTHER" id="PTHR24055">
    <property type="entry name" value="MITOGEN-ACTIVATED PROTEIN KINASE"/>
    <property type="match status" value="1"/>
</dbReference>
<keyword evidence="15" id="KW-1185">Reference proteome</keyword>
<dbReference type="STRING" id="7260.B4NJI8"/>
<evidence type="ECO:0000256" key="6">
    <source>
        <dbReference type="ARBA" id="ARBA00022679"/>
    </source>
</evidence>
<comment type="catalytic activity">
    <reaction evidence="11">
        <text>L-seryl-[protein] + ATP = O-phospho-L-seryl-[protein] + ADP + H(+)</text>
        <dbReference type="Rhea" id="RHEA:17989"/>
        <dbReference type="Rhea" id="RHEA-COMP:9863"/>
        <dbReference type="Rhea" id="RHEA-COMP:11604"/>
        <dbReference type="ChEBI" id="CHEBI:15378"/>
        <dbReference type="ChEBI" id="CHEBI:29999"/>
        <dbReference type="ChEBI" id="CHEBI:30616"/>
        <dbReference type="ChEBI" id="CHEBI:83421"/>
        <dbReference type="ChEBI" id="CHEBI:456216"/>
        <dbReference type="EC" id="2.7.11.24"/>
    </reaction>
</comment>
<evidence type="ECO:0000256" key="4">
    <source>
        <dbReference type="ARBA" id="ARBA00022527"/>
    </source>
</evidence>
<comment type="cofactor">
    <cofactor evidence="1">
        <name>Mg(2+)</name>
        <dbReference type="ChEBI" id="CHEBI:18420"/>
    </cofactor>
</comment>
<dbReference type="PRINTS" id="PR01773">
    <property type="entry name" value="P38MAPKINASE"/>
</dbReference>
<proteinExistence type="inferred from homology"/>
<evidence type="ECO:0000256" key="8">
    <source>
        <dbReference type="ARBA" id="ARBA00022777"/>
    </source>
</evidence>
<dbReference type="InterPro" id="IPR000719">
    <property type="entry name" value="Prot_kinase_dom"/>
</dbReference>
<gene>
    <name evidence="14" type="primary">Dwil\GK18964</name>
    <name evidence="14" type="ORF">Dwil_GK18964</name>
</gene>
<dbReference type="PROSITE" id="PS50011">
    <property type="entry name" value="PROTEIN_KINASE_DOM"/>
    <property type="match status" value="1"/>
</dbReference>
<accession>B4NJI8</accession>
<evidence type="ECO:0000256" key="1">
    <source>
        <dbReference type="ARBA" id="ARBA00001946"/>
    </source>
</evidence>
<dbReference type="KEGG" id="dwi:6651705"/>
<dbReference type="InterPro" id="IPR017441">
    <property type="entry name" value="Protein_kinase_ATP_BS"/>
</dbReference>
<dbReference type="InterPro" id="IPR003527">
    <property type="entry name" value="MAP_kinase_CS"/>
</dbReference>
<dbReference type="HOGENOM" id="CLU_000288_181_1_1"/>
<evidence type="ECO:0000259" key="13">
    <source>
        <dbReference type="PROSITE" id="PS50011"/>
    </source>
</evidence>
<evidence type="ECO:0000256" key="12">
    <source>
        <dbReference type="PROSITE-ProRule" id="PRU10141"/>
    </source>
</evidence>
<dbReference type="GO" id="GO:0106310">
    <property type="term" value="F:protein serine kinase activity"/>
    <property type="evidence" value="ECO:0007669"/>
    <property type="project" value="RHEA"/>
</dbReference>
<sequence length="352" mass="40034">MNRFYQVKLDGATWNLRDRYQKLQFIGSGSYGQVAKASVGQSNSQVAIKKISQAFDSKDYAKLAFRELSVLMHVSHPNLISLLDVFLSPNKTDIYLVTHLMEADLHKVIHTQNLTEEHIQSFLSQIVNGLAYLHARGIVHRDLKPSNIAINGNCDLRILDFGLARAASSEMTGYVVTRWYRAPEVIFSWREYDQAVDVWSVGCILAELITSQVLFRGKNTFNQLTVIFNLVGTPSAALINKISNSITSTCLSEEPHRDGQDFNVVFRNASPLAIDLLKRMLQLDPEERISSLEALKHPYLKDYSTPTEEDFHPIYDQSFETSNLSLEDWRRIIIEKIDQFPPLNIESNIKGK</sequence>
<feature type="domain" description="Protein kinase" evidence="13">
    <location>
        <begin position="20"/>
        <end position="300"/>
    </location>
</feature>
<keyword evidence="8" id="KW-0418">Kinase</keyword>
<dbReference type="Pfam" id="PF00069">
    <property type="entry name" value="Pkinase"/>
    <property type="match status" value="1"/>
</dbReference>
<evidence type="ECO:0000256" key="11">
    <source>
        <dbReference type="ARBA" id="ARBA00048312"/>
    </source>
</evidence>
<dbReference type="SMART" id="SM00220">
    <property type="entry name" value="S_TKc"/>
    <property type="match status" value="1"/>
</dbReference>
<dbReference type="OrthoDB" id="192887at2759"/>
<keyword evidence="4" id="KW-0723">Serine/threonine-protein kinase</keyword>
<dbReference type="PhylomeDB" id="B4NJI8"/>
<comment type="similarity">
    <text evidence="2">Belongs to the protein kinase superfamily. CMGC Ser/Thr protein kinase family. MAP kinase subfamily.</text>
</comment>
<keyword evidence="5" id="KW-0597">Phosphoprotein</keyword>
<dbReference type="SUPFAM" id="SSF56112">
    <property type="entry name" value="Protein kinase-like (PK-like)"/>
    <property type="match status" value="1"/>
</dbReference>
<keyword evidence="9 12" id="KW-0067">ATP-binding</keyword>
<dbReference type="GO" id="GO:0004707">
    <property type="term" value="F:MAP kinase activity"/>
    <property type="evidence" value="ECO:0007669"/>
    <property type="project" value="UniProtKB-EC"/>
</dbReference>
<dbReference type="InParanoid" id="B4NJI8"/>
<protein>
    <recommendedName>
        <fullName evidence="3">mitogen-activated protein kinase</fullName>
        <ecNumber evidence="3">2.7.11.24</ecNumber>
    </recommendedName>
</protein>
<dbReference type="Proteomes" id="UP000007798">
    <property type="component" value="Unassembled WGS sequence"/>
</dbReference>
<evidence type="ECO:0000256" key="9">
    <source>
        <dbReference type="ARBA" id="ARBA00022840"/>
    </source>
</evidence>
<reference evidence="14 15" key="1">
    <citation type="journal article" date="2007" name="Nature">
        <title>Evolution of genes and genomes on the Drosophila phylogeny.</title>
        <authorList>
            <consortium name="Drosophila 12 Genomes Consortium"/>
            <person name="Clark A.G."/>
            <person name="Eisen M.B."/>
            <person name="Smith D.R."/>
            <person name="Bergman C.M."/>
            <person name="Oliver B."/>
            <person name="Markow T.A."/>
            <person name="Kaufman T.C."/>
            <person name="Kellis M."/>
            <person name="Gelbart W."/>
            <person name="Iyer V.N."/>
            <person name="Pollard D.A."/>
            <person name="Sackton T.B."/>
            <person name="Larracuente A.M."/>
            <person name="Singh N.D."/>
            <person name="Abad J.P."/>
            <person name="Abt D.N."/>
            <person name="Adryan B."/>
            <person name="Aguade M."/>
            <person name="Akashi H."/>
            <person name="Anderson W.W."/>
            <person name="Aquadro C.F."/>
            <person name="Ardell D.H."/>
            <person name="Arguello R."/>
            <person name="Artieri C.G."/>
            <person name="Barbash D.A."/>
            <person name="Barker D."/>
            <person name="Barsanti P."/>
            <person name="Batterham P."/>
            <person name="Batzoglou S."/>
            <person name="Begun D."/>
            <person name="Bhutkar A."/>
            <person name="Blanco E."/>
            <person name="Bosak S.A."/>
            <person name="Bradley R.K."/>
            <person name="Brand A.D."/>
            <person name="Brent M.R."/>
            <person name="Brooks A.N."/>
            <person name="Brown R.H."/>
            <person name="Butlin R.K."/>
            <person name="Caggese C."/>
            <person name="Calvi B.R."/>
            <person name="Bernardo de Carvalho A."/>
            <person name="Caspi A."/>
            <person name="Castrezana S."/>
            <person name="Celniker S.E."/>
            <person name="Chang J.L."/>
            <person name="Chapple C."/>
            <person name="Chatterji S."/>
            <person name="Chinwalla A."/>
            <person name="Civetta A."/>
            <person name="Clifton S.W."/>
            <person name="Comeron J.M."/>
            <person name="Costello J.C."/>
            <person name="Coyne J.A."/>
            <person name="Daub J."/>
            <person name="David R.G."/>
            <person name="Delcher A.L."/>
            <person name="Delehaunty K."/>
            <person name="Do C.B."/>
            <person name="Ebling H."/>
            <person name="Edwards K."/>
            <person name="Eickbush T."/>
            <person name="Evans J.D."/>
            <person name="Filipski A."/>
            <person name="Findeiss S."/>
            <person name="Freyhult E."/>
            <person name="Fulton L."/>
            <person name="Fulton R."/>
            <person name="Garcia A.C."/>
            <person name="Gardiner A."/>
            <person name="Garfield D.A."/>
            <person name="Garvin B.E."/>
            <person name="Gibson G."/>
            <person name="Gilbert D."/>
            <person name="Gnerre S."/>
            <person name="Godfrey J."/>
            <person name="Good R."/>
            <person name="Gotea V."/>
            <person name="Gravely B."/>
            <person name="Greenberg A.J."/>
            <person name="Griffiths-Jones S."/>
            <person name="Gross S."/>
            <person name="Guigo R."/>
            <person name="Gustafson E.A."/>
            <person name="Haerty W."/>
            <person name="Hahn M.W."/>
            <person name="Halligan D.L."/>
            <person name="Halpern A.L."/>
            <person name="Halter G.M."/>
            <person name="Han M.V."/>
            <person name="Heger A."/>
            <person name="Hillier L."/>
            <person name="Hinrichs A.S."/>
            <person name="Holmes I."/>
            <person name="Hoskins R.A."/>
            <person name="Hubisz M.J."/>
            <person name="Hultmark D."/>
            <person name="Huntley M.A."/>
            <person name="Jaffe D.B."/>
            <person name="Jagadeeshan S."/>
            <person name="Jeck W.R."/>
            <person name="Johnson J."/>
            <person name="Jones C.D."/>
            <person name="Jordan W.C."/>
            <person name="Karpen G.H."/>
            <person name="Kataoka E."/>
            <person name="Keightley P.D."/>
            <person name="Kheradpour P."/>
            <person name="Kirkness E.F."/>
            <person name="Koerich L.B."/>
            <person name="Kristiansen K."/>
            <person name="Kudrna D."/>
            <person name="Kulathinal R.J."/>
            <person name="Kumar S."/>
            <person name="Kwok R."/>
            <person name="Lander E."/>
            <person name="Langley C.H."/>
            <person name="Lapoint R."/>
            <person name="Lazzaro B.P."/>
            <person name="Lee S.J."/>
            <person name="Levesque L."/>
            <person name="Li R."/>
            <person name="Lin C.F."/>
            <person name="Lin M.F."/>
            <person name="Lindblad-Toh K."/>
            <person name="Llopart A."/>
            <person name="Long M."/>
            <person name="Low L."/>
            <person name="Lozovsky E."/>
            <person name="Lu J."/>
            <person name="Luo M."/>
            <person name="Machado C.A."/>
            <person name="Makalowski W."/>
            <person name="Marzo M."/>
            <person name="Matsuda M."/>
            <person name="Matzkin L."/>
            <person name="McAllister B."/>
            <person name="McBride C.S."/>
            <person name="McKernan B."/>
            <person name="McKernan K."/>
            <person name="Mendez-Lago M."/>
            <person name="Minx P."/>
            <person name="Mollenhauer M.U."/>
            <person name="Montooth K."/>
            <person name="Mount S.M."/>
            <person name="Mu X."/>
            <person name="Myers E."/>
            <person name="Negre B."/>
            <person name="Newfeld S."/>
            <person name="Nielsen R."/>
            <person name="Noor M.A."/>
            <person name="O'Grady P."/>
            <person name="Pachter L."/>
            <person name="Papaceit M."/>
            <person name="Parisi M.J."/>
            <person name="Parisi M."/>
            <person name="Parts L."/>
            <person name="Pedersen J.S."/>
            <person name="Pesole G."/>
            <person name="Phillippy A.M."/>
            <person name="Ponting C.P."/>
            <person name="Pop M."/>
            <person name="Porcelli D."/>
            <person name="Powell J.R."/>
            <person name="Prohaska S."/>
            <person name="Pruitt K."/>
            <person name="Puig M."/>
            <person name="Quesneville H."/>
            <person name="Ram K.R."/>
            <person name="Rand D."/>
            <person name="Rasmussen M.D."/>
            <person name="Reed L.K."/>
            <person name="Reenan R."/>
            <person name="Reily A."/>
            <person name="Remington K.A."/>
            <person name="Rieger T.T."/>
            <person name="Ritchie M.G."/>
            <person name="Robin C."/>
            <person name="Rogers Y.H."/>
            <person name="Rohde C."/>
            <person name="Rozas J."/>
            <person name="Rubenfield M.J."/>
            <person name="Ruiz A."/>
            <person name="Russo S."/>
            <person name="Salzberg S.L."/>
            <person name="Sanchez-Gracia A."/>
            <person name="Saranga D.J."/>
            <person name="Sato H."/>
            <person name="Schaeffer S.W."/>
            <person name="Schatz M.C."/>
            <person name="Schlenke T."/>
            <person name="Schwartz R."/>
            <person name="Segarra C."/>
            <person name="Singh R.S."/>
            <person name="Sirot L."/>
            <person name="Sirota M."/>
            <person name="Sisneros N.B."/>
            <person name="Smith C.D."/>
            <person name="Smith T.F."/>
            <person name="Spieth J."/>
            <person name="Stage D.E."/>
            <person name="Stark A."/>
            <person name="Stephan W."/>
            <person name="Strausberg R.L."/>
            <person name="Strempel S."/>
            <person name="Sturgill D."/>
            <person name="Sutton G."/>
            <person name="Sutton G.G."/>
            <person name="Tao W."/>
            <person name="Teichmann S."/>
            <person name="Tobari Y.N."/>
            <person name="Tomimura Y."/>
            <person name="Tsolas J.M."/>
            <person name="Valente V.L."/>
            <person name="Venter E."/>
            <person name="Venter J.C."/>
            <person name="Vicario S."/>
            <person name="Vieira F.G."/>
            <person name="Vilella A.J."/>
            <person name="Villasante A."/>
            <person name="Walenz B."/>
            <person name="Wang J."/>
            <person name="Wasserman M."/>
            <person name="Watts T."/>
            <person name="Wilson D."/>
            <person name="Wilson R.K."/>
            <person name="Wing R.A."/>
            <person name="Wolfner M.F."/>
            <person name="Wong A."/>
            <person name="Wong G.K."/>
            <person name="Wu C.I."/>
            <person name="Wu G."/>
            <person name="Yamamoto D."/>
            <person name="Yang H.P."/>
            <person name="Yang S.P."/>
            <person name="Yorke J.A."/>
            <person name="Yoshida K."/>
            <person name="Zdobnov E."/>
            <person name="Zhang P."/>
            <person name="Zhang Y."/>
            <person name="Zimin A.V."/>
            <person name="Baldwin J."/>
            <person name="Abdouelleil A."/>
            <person name="Abdulkadir J."/>
            <person name="Abebe A."/>
            <person name="Abera B."/>
            <person name="Abreu J."/>
            <person name="Acer S.C."/>
            <person name="Aftuck L."/>
            <person name="Alexander A."/>
            <person name="An P."/>
            <person name="Anderson E."/>
            <person name="Anderson S."/>
            <person name="Arachi H."/>
            <person name="Azer M."/>
            <person name="Bachantsang P."/>
            <person name="Barry A."/>
            <person name="Bayul T."/>
            <person name="Berlin A."/>
            <person name="Bessette D."/>
            <person name="Bloom T."/>
            <person name="Blye J."/>
            <person name="Boguslavskiy L."/>
            <person name="Bonnet C."/>
            <person name="Boukhgalter B."/>
            <person name="Bourzgui I."/>
            <person name="Brown A."/>
            <person name="Cahill P."/>
            <person name="Channer S."/>
            <person name="Cheshatsang Y."/>
            <person name="Chuda L."/>
            <person name="Citroen M."/>
            <person name="Collymore A."/>
            <person name="Cooke P."/>
            <person name="Costello M."/>
            <person name="D'Aco K."/>
            <person name="Daza R."/>
            <person name="De Haan G."/>
            <person name="DeGray S."/>
            <person name="DeMaso C."/>
            <person name="Dhargay N."/>
            <person name="Dooley K."/>
            <person name="Dooley E."/>
            <person name="Doricent M."/>
            <person name="Dorje P."/>
            <person name="Dorjee K."/>
            <person name="Dupes A."/>
            <person name="Elong R."/>
            <person name="Falk J."/>
            <person name="Farina A."/>
            <person name="Faro S."/>
            <person name="Ferguson D."/>
            <person name="Fisher S."/>
            <person name="Foley C.D."/>
            <person name="Franke A."/>
            <person name="Friedrich D."/>
            <person name="Gadbois L."/>
            <person name="Gearin G."/>
            <person name="Gearin C.R."/>
            <person name="Giannoukos G."/>
            <person name="Goode T."/>
            <person name="Graham J."/>
            <person name="Grandbois E."/>
            <person name="Grewal S."/>
            <person name="Gyaltsen K."/>
            <person name="Hafez N."/>
            <person name="Hagos B."/>
            <person name="Hall J."/>
            <person name="Henson C."/>
            <person name="Hollinger A."/>
            <person name="Honan T."/>
            <person name="Huard M.D."/>
            <person name="Hughes L."/>
            <person name="Hurhula B."/>
            <person name="Husby M.E."/>
            <person name="Kamat A."/>
            <person name="Kanga B."/>
            <person name="Kashin S."/>
            <person name="Khazanovich D."/>
            <person name="Kisner P."/>
            <person name="Lance K."/>
            <person name="Lara M."/>
            <person name="Lee W."/>
            <person name="Lennon N."/>
            <person name="Letendre F."/>
            <person name="LeVine R."/>
            <person name="Lipovsky A."/>
            <person name="Liu X."/>
            <person name="Liu J."/>
            <person name="Liu S."/>
            <person name="Lokyitsang T."/>
            <person name="Lokyitsang Y."/>
            <person name="Lubonja R."/>
            <person name="Lui A."/>
            <person name="MacDonald P."/>
            <person name="Magnisalis V."/>
            <person name="Maru K."/>
            <person name="Matthews C."/>
            <person name="McCusker W."/>
            <person name="McDonough S."/>
            <person name="Mehta T."/>
            <person name="Meldrim J."/>
            <person name="Meneus L."/>
            <person name="Mihai O."/>
            <person name="Mihalev A."/>
            <person name="Mihova T."/>
            <person name="Mittelman R."/>
            <person name="Mlenga V."/>
            <person name="Montmayeur A."/>
            <person name="Mulrain L."/>
            <person name="Navidi A."/>
            <person name="Naylor J."/>
            <person name="Negash T."/>
            <person name="Nguyen T."/>
            <person name="Nguyen N."/>
            <person name="Nicol R."/>
            <person name="Norbu C."/>
            <person name="Norbu N."/>
            <person name="Novod N."/>
            <person name="O'Neill B."/>
            <person name="Osman S."/>
            <person name="Markiewicz E."/>
            <person name="Oyono O.L."/>
            <person name="Patti C."/>
            <person name="Phunkhang P."/>
            <person name="Pierre F."/>
            <person name="Priest M."/>
            <person name="Raghuraman S."/>
            <person name="Rege F."/>
            <person name="Reyes R."/>
            <person name="Rise C."/>
            <person name="Rogov P."/>
            <person name="Ross K."/>
            <person name="Ryan E."/>
            <person name="Settipalli S."/>
            <person name="Shea T."/>
            <person name="Sherpa N."/>
            <person name="Shi L."/>
            <person name="Shih D."/>
            <person name="Sparrow T."/>
            <person name="Spaulding J."/>
            <person name="Stalker J."/>
            <person name="Stange-Thomann N."/>
            <person name="Stavropoulos S."/>
            <person name="Stone C."/>
            <person name="Strader C."/>
            <person name="Tesfaye S."/>
            <person name="Thomson T."/>
            <person name="Thoulutsang Y."/>
            <person name="Thoulutsang D."/>
            <person name="Topham K."/>
            <person name="Topping I."/>
            <person name="Tsamla T."/>
            <person name="Vassiliev H."/>
            <person name="Vo A."/>
            <person name="Wangchuk T."/>
            <person name="Wangdi T."/>
            <person name="Weiand M."/>
            <person name="Wilkinson J."/>
            <person name="Wilson A."/>
            <person name="Yadav S."/>
            <person name="Young G."/>
            <person name="Yu Q."/>
            <person name="Zembek L."/>
            <person name="Zhong D."/>
            <person name="Zimmer A."/>
            <person name="Zwirko Z."/>
            <person name="Jaffe D.B."/>
            <person name="Alvarez P."/>
            <person name="Brockman W."/>
            <person name="Butler J."/>
            <person name="Chin C."/>
            <person name="Gnerre S."/>
            <person name="Grabherr M."/>
            <person name="Kleber M."/>
            <person name="Mauceli E."/>
            <person name="MacCallum I."/>
        </authorList>
    </citation>
    <scope>NUCLEOTIDE SEQUENCE [LARGE SCALE GENOMIC DNA]</scope>
    <source>
        <strain evidence="15">Tucson 14030-0811.24</strain>
    </source>
</reference>
<evidence type="ECO:0000256" key="2">
    <source>
        <dbReference type="ARBA" id="ARBA00008832"/>
    </source>
</evidence>
<dbReference type="InterPro" id="IPR011009">
    <property type="entry name" value="Kinase-like_dom_sf"/>
</dbReference>
<dbReference type="FunFam" id="1.10.510.10:FF:000684">
    <property type="entry name" value="Mitogen-activated protein kinase"/>
    <property type="match status" value="1"/>
</dbReference>
<dbReference type="Gene3D" id="1.10.510.10">
    <property type="entry name" value="Transferase(Phosphotransferase) domain 1"/>
    <property type="match status" value="1"/>
</dbReference>
<comment type="catalytic activity">
    <reaction evidence="10">
        <text>L-threonyl-[protein] + ATP = O-phospho-L-threonyl-[protein] + ADP + H(+)</text>
        <dbReference type="Rhea" id="RHEA:46608"/>
        <dbReference type="Rhea" id="RHEA-COMP:11060"/>
        <dbReference type="Rhea" id="RHEA-COMP:11605"/>
        <dbReference type="ChEBI" id="CHEBI:15378"/>
        <dbReference type="ChEBI" id="CHEBI:30013"/>
        <dbReference type="ChEBI" id="CHEBI:30616"/>
        <dbReference type="ChEBI" id="CHEBI:61977"/>
        <dbReference type="ChEBI" id="CHEBI:456216"/>
        <dbReference type="EC" id="2.7.11.24"/>
    </reaction>
</comment>
<dbReference type="InterPro" id="IPR050117">
    <property type="entry name" value="MAPK"/>
</dbReference>
<evidence type="ECO:0000313" key="14">
    <source>
        <dbReference type="EMBL" id="EDW83912.1"/>
    </source>
</evidence>
<dbReference type="GO" id="GO:0005737">
    <property type="term" value="C:cytoplasm"/>
    <property type="evidence" value="ECO:0007669"/>
    <property type="project" value="UniProtKB-ARBA"/>
</dbReference>
<dbReference type="AlphaFoldDB" id="B4NJI8"/>
<dbReference type="EMBL" id="CH964272">
    <property type="protein sequence ID" value="EDW83912.1"/>
    <property type="molecule type" value="Genomic_DNA"/>
</dbReference>
<name>B4NJI8_DROWI</name>
<dbReference type="PROSITE" id="PS00107">
    <property type="entry name" value="PROTEIN_KINASE_ATP"/>
    <property type="match status" value="1"/>
</dbReference>
<keyword evidence="6 14" id="KW-0808">Transferase</keyword>
<dbReference type="EC" id="2.7.11.24" evidence="3"/>
<dbReference type="PROSITE" id="PS01351">
    <property type="entry name" value="MAPK"/>
    <property type="match status" value="1"/>
</dbReference>
<dbReference type="Gene3D" id="3.30.200.20">
    <property type="entry name" value="Phosphorylase Kinase, domain 1"/>
    <property type="match status" value="1"/>
</dbReference>
<evidence type="ECO:0000256" key="10">
    <source>
        <dbReference type="ARBA" id="ARBA00047592"/>
    </source>
</evidence>
<dbReference type="GO" id="GO:0005524">
    <property type="term" value="F:ATP binding"/>
    <property type="evidence" value="ECO:0007669"/>
    <property type="project" value="UniProtKB-UniRule"/>
</dbReference>
<feature type="binding site" evidence="12">
    <location>
        <position position="50"/>
    </location>
    <ligand>
        <name>ATP</name>
        <dbReference type="ChEBI" id="CHEBI:30616"/>
    </ligand>
</feature>
<evidence type="ECO:0000256" key="5">
    <source>
        <dbReference type="ARBA" id="ARBA00022553"/>
    </source>
</evidence>